<protein>
    <submittedName>
        <fullName evidence="4">Uncharacterized protein LOC115884370</fullName>
    </submittedName>
</protein>
<feature type="compositionally biased region" description="Polar residues" evidence="1">
    <location>
        <begin position="144"/>
        <end position="154"/>
    </location>
</feature>
<reference evidence="4" key="1">
    <citation type="submission" date="2025-08" db="UniProtKB">
        <authorList>
            <consortium name="RefSeq"/>
        </authorList>
    </citation>
    <scope>IDENTIFICATION</scope>
    <source>
        <tissue evidence="4">Gonads</tissue>
    </source>
</reference>
<dbReference type="RefSeq" id="XP_030758789.1">
    <property type="nucleotide sequence ID" value="XM_030902929.1"/>
</dbReference>
<proteinExistence type="predicted"/>
<dbReference type="GeneID" id="115884370"/>
<dbReference type="Proteomes" id="UP000504635">
    <property type="component" value="Unplaced"/>
</dbReference>
<dbReference type="OrthoDB" id="6764048at2759"/>
<feature type="compositionally biased region" description="Polar residues" evidence="1">
    <location>
        <begin position="815"/>
        <end position="829"/>
    </location>
</feature>
<dbReference type="InterPro" id="IPR031961">
    <property type="entry name" value="DUF4780"/>
</dbReference>
<dbReference type="KEGG" id="soy:115884370"/>
<keyword evidence="3" id="KW-1185">Reference proteome</keyword>
<feature type="region of interest" description="Disordered" evidence="1">
    <location>
        <begin position="806"/>
        <end position="829"/>
    </location>
</feature>
<feature type="region of interest" description="Disordered" evidence="1">
    <location>
        <begin position="429"/>
        <end position="449"/>
    </location>
</feature>
<evidence type="ECO:0000259" key="2">
    <source>
        <dbReference type="Pfam" id="PF16012"/>
    </source>
</evidence>
<dbReference type="Pfam" id="PF16012">
    <property type="entry name" value="DUF4780"/>
    <property type="match status" value="1"/>
</dbReference>
<evidence type="ECO:0000313" key="3">
    <source>
        <dbReference type="Proteomes" id="UP000504635"/>
    </source>
</evidence>
<name>A0A6J2Y6U4_SITOR</name>
<gene>
    <name evidence="4" type="primary">LOC115884370</name>
</gene>
<dbReference type="AlphaFoldDB" id="A0A6J2Y6U4"/>
<dbReference type="InParanoid" id="A0A6J2Y6U4"/>
<accession>A0A6J2Y6U4</accession>
<evidence type="ECO:0000313" key="4">
    <source>
        <dbReference type="RefSeq" id="XP_030758789.1"/>
    </source>
</evidence>
<organism evidence="3 4">
    <name type="scientific">Sitophilus oryzae</name>
    <name type="common">Rice weevil</name>
    <name type="synonym">Curculio oryzae</name>
    <dbReference type="NCBI Taxonomy" id="7048"/>
    <lineage>
        <taxon>Eukaryota</taxon>
        <taxon>Metazoa</taxon>
        <taxon>Ecdysozoa</taxon>
        <taxon>Arthropoda</taxon>
        <taxon>Hexapoda</taxon>
        <taxon>Insecta</taxon>
        <taxon>Pterygota</taxon>
        <taxon>Neoptera</taxon>
        <taxon>Endopterygota</taxon>
        <taxon>Coleoptera</taxon>
        <taxon>Polyphaga</taxon>
        <taxon>Cucujiformia</taxon>
        <taxon>Curculionidae</taxon>
        <taxon>Dryophthorinae</taxon>
        <taxon>Sitophilus</taxon>
    </lineage>
</organism>
<feature type="domain" description="DUF4780" evidence="2">
    <location>
        <begin position="827"/>
        <end position="999"/>
    </location>
</feature>
<evidence type="ECO:0000256" key="1">
    <source>
        <dbReference type="SAM" id="MobiDB-lite"/>
    </source>
</evidence>
<feature type="region of interest" description="Disordered" evidence="1">
    <location>
        <begin position="132"/>
        <end position="154"/>
    </location>
</feature>
<sequence>MDELTINKIIKSSDEKELTIYRIQSDRRNELIVNQTKGDREQELTLCQSEEDMRNELIIDETKENSKEDELIICKIQTYSRDELIVNQTKEDREQILLPCESEGDSRDELILEETKGDSREGELNIYQIQEINQPKEDNEEQELNNTKKNNNMESHNKIIKNSRAKLNQSSNSATANIREDFFSDSENLNSSRPVQADNLISKDSINGTSVISVADRITDKEGDGFKRKRLSGAQKRKRAKERKIAARTWTTGKPNQKKYNTIEGQVKISVSKRRLSESEFVTNYTNVKRAKTESTFEKQRKYESFSNFRYPSKYTEGQKYRSASESVRYGIERPEETESFHRPKSDTPSMMSKIEERNEYERLKRPLVDSRCPTNCMDGKKFRSNPVPMRYQVKEREIENFHRQRSESPPLRYMIEDRDNFQKFKTPILDSSYPRNCTDGNKHRDNPEPTRYRIEEREIESISRLRSESPSLRYMIEERDNFEKIKGPLLDTPYLKNCTDGNKHRENPEPTRYRIEEREIESISRLRSESPSLRYMIEERDNFEKIKRPLLDTPYLKNCTDGNKHRDNPEPTRYRIEERDIGSIHRQRSKSPPMRYIIEERDNSETFKRPLLAYPYPTNCTDVNKYKSNPAPMRYRIDEREIESFRRQRSVSSPMRHMIEDRDNFKRPKRPLLDSPCPISCTESNKYRSNSMPLRYGIKGPEEIESFHRQRSESPPTRYTIKEWDNSETFKKPLLASPYLKNSTDVKKYRSNPALMRYGIEGQEKIGSFHRQRSESPPMRYRIEERDKYKSYKRSLLYSRYLRSNSDANKSRSHSPPQITSSPEATNPTRLAIIEKRHPDIKLSQEQAALVQNTLVDLLYSAPSSSSSRPPQFLRTAFTAGYLWMTCANKRTEEWLRRSIDALEPLWEEGGVRIACSGELPIRYRIIGFVPGQEEALESIKSRIEIQNPGLKTGDWSVLNCKIEADGKLLVFSIDEASFITLETSQFRVFYKLGRVNFNVIHKKSDNKK</sequence>